<organism evidence="1 2">
    <name type="scientific">Amanita muscaria (strain Koide BX008)</name>
    <dbReference type="NCBI Taxonomy" id="946122"/>
    <lineage>
        <taxon>Eukaryota</taxon>
        <taxon>Fungi</taxon>
        <taxon>Dikarya</taxon>
        <taxon>Basidiomycota</taxon>
        <taxon>Agaricomycotina</taxon>
        <taxon>Agaricomycetes</taxon>
        <taxon>Agaricomycetidae</taxon>
        <taxon>Agaricales</taxon>
        <taxon>Pluteineae</taxon>
        <taxon>Amanitaceae</taxon>
        <taxon>Amanita</taxon>
    </lineage>
</organism>
<gene>
    <name evidence="1" type="ORF">M378DRAFT_164091</name>
</gene>
<keyword evidence="2" id="KW-1185">Reference proteome</keyword>
<accession>A0A0C2X4N1</accession>
<proteinExistence type="predicted"/>
<feature type="non-terminal residue" evidence="1">
    <location>
        <position position="1"/>
    </location>
</feature>
<dbReference type="Proteomes" id="UP000054549">
    <property type="component" value="Unassembled WGS sequence"/>
</dbReference>
<sequence length="62" mass="7459">LPMMSFLMPSNIFRCPRRRILTGQKLLHYTFERFSLPRFSVRRWKKTKFPNSNALLTVPKTC</sequence>
<reference evidence="1 2" key="1">
    <citation type="submission" date="2014-04" db="EMBL/GenBank/DDBJ databases">
        <title>Evolutionary Origins and Diversification of the Mycorrhizal Mutualists.</title>
        <authorList>
            <consortium name="DOE Joint Genome Institute"/>
            <consortium name="Mycorrhizal Genomics Consortium"/>
            <person name="Kohler A."/>
            <person name="Kuo A."/>
            <person name="Nagy L.G."/>
            <person name="Floudas D."/>
            <person name="Copeland A."/>
            <person name="Barry K.W."/>
            <person name="Cichocki N."/>
            <person name="Veneault-Fourrey C."/>
            <person name="LaButti K."/>
            <person name="Lindquist E.A."/>
            <person name="Lipzen A."/>
            <person name="Lundell T."/>
            <person name="Morin E."/>
            <person name="Murat C."/>
            <person name="Riley R."/>
            <person name="Ohm R."/>
            <person name="Sun H."/>
            <person name="Tunlid A."/>
            <person name="Henrissat B."/>
            <person name="Grigoriev I.V."/>
            <person name="Hibbett D.S."/>
            <person name="Martin F."/>
        </authorList>
    </citation>
    <scope>NUCLEOTIDE SEQUENCE [LARGE SCALE GENOMIC DNA]</scope>
    <source>
        <strain evidence="1 2">Koide BX008</strain>
    </source>
</reference>
<protein>
    <submittedName>
        <fullName evidence="1">Uncharacterized protein</fullName>
    </submittedName>
</protein>
<evidence type="ECO:0000313" key="2">
    <source>
        <dbReference type="Proteomes" id="UP000054549"/>
    </source>
</evidence>
<evidence type="ECO:0000313" key="1">
    <source>
        <dbReference type="EMBL" id="KIL63668.1"/>
    </source>
</evidence>
<dbReference type="EMBL" id="KN818256">
    <property type="protein sequence ID" value="KIL63668.1"/>
    <property type="molecule type" value="Genomic_DNA"/>
</dbReference>
<dbReference type="AlphaFoldDB" id="A0A0C2X4N1"/>
<name>A0A0C2X4N1_AMAMK</name>
<dbReference type="InParanoid" id="A0A0C2X4N1"/>
<dbReference type="HOGENOM" id="CLU_2903725_0_0_1"/>